<gene>
    <name evidence="2" type="ORF">HNQ55_001619</name>
</gene>
<feature type="transmembrane region" description="Helical" evidence="1">
    <location>
        <begin position="5"/>
        <end position="22"/>
    </location>
</feature>
<dbReference type="Proteomes" id="UP000537141">
    <property type="component" value="Unassembled WGS sequence"/>
</dbReference>
<evidence type="ECO:0000313" key="2">
    <source>
        <dbReference type="EMBL" id="MBB6543112.1"/>
    </source>
</evidence>
<comment type="caution">
    <text evidence="2">The sequence shown here is derived from an EMBL/GenBank/DDBJ whole genome shotgun (WGS) entry which is preliminary data.</text>
</comment>
<sequence>MKIKFIHIFMGIGVGFLISAILESNAIIALVGFVMLAFSALAEFLVTNQKGVLVQNFLMNVFVATTSTIPFKQGETMVQLMCISYIFGLAYVVLLMFEEYNRE</sequence>
<feature type="transmembrane region" description="Helical" evidence="1">
    <location>
        <begin position="77"/>
        <end position="97"/>
    </location>
</feature>
<feature type="transmembrane region" description="Helical" evidence="1">
    <location>
        <begin position="28"/>
        <end position="46"/>
    </location>
</feature>
<organism evidence="2 3">
    <name type="scientific">Thalassotalea piscium</name>
    <dbReference type="NCBI Taxonomy" id="1230533"/>
    <lineage>
        <taxon>Bacteria</taxon>
        <taxon>Pseudomonadati</taxon>
        <taxon>Pseudomonadota</taxon>
        <taxon>Gammaproteobacteria</taxon>
        <taxon>Alteromonadales</taxon>
        <taxon>Colwelliaceae</taxon>
        <taxon>Thalassotalea</taxon>
    </lineage>
</organism>
<evidence type="ECO:0000313" key="3">
    <source>
        <dbReference type="Proteomes" id="UP000537141"/>
    </source>
</evidence>
<dbReference type="AlphaFoldDB" id="A0A7X0NGM4"/>
<keyword evidence="1" id="KW-0472">Membrane</keyword>
<keyword evidence="1" id="KW-0812">Transmembrane</keyword>
<keyword evidence="1" id="KW-1133">Transmembrane helix</keyword>
<keyword evidence="3" id="KW-1185">Reference proteome</keyword>
<dbReference type="RefSeq" id="WP_184423911.1">
    <property type="nucleotide sequence ID" value="NZ_BAABLB010000028.1"/>
</dbReference>
<evidence type="ECO:0000256" key="1">
    <source>
        <dbReference type="SAM" id="Phobius"/>
    </source>
</evidence>
<feature type="transmembrane region" description="Helical" evidence="1">
    <location>
        <begin position="53"/>
        <end position="71"/>
    </location>
</feature>
<reference evidence="2 3" key="1">
    <citation type="submission" date="2020-08" db="EMBL/GenBank/DDBJ databases">
        <title>Genomic Encyclopedia of Type Strains, Phase IV (KMG-IV): sequencing the most valuable type-strain genomes for metagenomic binning, comparative biology and taxonomic classification.</title>
        <authorList>
            <person name="Goeker M."/>
        </authorList>
    </citation>
    <scope>NUCLEOTIDE SEQUENCE [LARGE SCALE GENOMIC DNA]</scope>
    <source>
        <strain evidence="2 3">DSM 26287</strain>
    </source>
</reference>
<proteinExistence type="predicted"/>
<dbReference type="EMBL" id="JACHHU010000010">
    <property type="protein sequence ID" value="MBB6543112.1"/>
    <property type="molecule type" value="Genomic_DNA"/>
</dbReference>
<accession>A0A7X0NGM4</accession>
<protein>
    <submittedName>
        <fullName evidence="2">Uncharacterized protein</fullName>
    </submittedName>
</protein>
<name>A0A7X0NGM4_9GAMM</name>